<feature type="domain" description="Chromo shadow" evidence="6">
    <location>
        <begin position="122"/>
        <end position="166"/>
    </location>
</feature>
<keyword evidence="5" id="KW-0812">Transmembrane</keyword>
<comment type="caution">
    <text evidence="7">The sequence shown here is derived from an EMBL/GenBank/DDBJ whole genome shotgun (WGS) entry which is preliminary data.</text>
</comment>
<feature type="transmembrane region" description="Helical" evidence="5">
    <location>
        <begin position="180"/>
        <end position="200"/>
    </location>
</feature>
<dbReference type="Pfam" id="PF01393">
    <property type="entry name" value="Chromo_shadow"/>
    <property type="match status" value="1"/>
</dbReference>
<evidence type="ECO:0000256" key="4">
    <source>
        <dbReference type="SAM" id="MobiDB-lite"/>
    </source>
</evidence>
<organism evidence="7 8">
    <name type="scientific">Metarhizium humberi</name>
    <dbReference type="NCBI Taxonomy" id="2596975"/>
    <lineage>
        <taxon>Eukaryota</taxon>
        <taxon>Fungi</taxon>
        <taxon>Dikarya</taxon>
        <taxon>Ascomycota</taxon>
        <taxon>Pezizomycotina</taxon>
        <taxon>Sordariomycetes</taxon>
        <taxon>Hypocreomycetidae</taxon>
        <taxon>Hypocreales</taxon>
        <taxon>Clavicipitaceae</taxon>
        <taxon>Metarhizium</taxon>
    </lineage>
</organism>
<feature type="compositionally biased region" description="Low complexity" evidence="4">
    <location>
        <begin position="103"/>
        <end position="112"/>
    </location>
</feature>
<name>A0A9P8MJT1_9HYPO</name>
<dbReference type="Proteomes" id="UP000764110">
    <property type="component" value="Unassembled WGS sequence"/>
</dbReference>
<dbReference type="SUPFAM" id="SSF54160">
    <property type="entry name" value="Chromo domain-like"/>
    <property type="match status" value="1"/>
</dbReference>
<evidence type="ECO:0000256" key="3">
    <source>
        <dbReference type="ARBA" id="ARBA00023242"/>
    </source>
</evidence>
<evidence type="ECO:0000313" key="8">
    <source>
        <dbReference type="Proteomes" id="UP000764110"/>
    </source>
</evidence>
<keyword evidence="5" id="KW-0472">Membrane</keyword>
<sequence length="228" mass="24233">MPPALSDDESSDVEPQPTTTRSSRSSRSLADDARSTGSGDEPGPVAANGGSQEILDEYFRSLGGRENIFDQTEKASRGKKRGRGASNAAATTAKRSRKNGTHPSDSAPPASAKPWQPPAGSWEDEIATIDACEDEGSGKLVVYLIWKNGQKTKHETSVIYKKCPQKGPGPTATMVQRNHVIAIIIIVLFVVLAAVAFGIWKIVHTVRRDLSVTSSSGSSSSGSRDIVD</sequence>
<accession>A0A9P8MJT1</accession>
<keyword evidence="3" id="KW-0539">Nucleus</keyword>
<dbReference type="GO" id="GO:0005634">
    <property type="term" value="C:nucleus"/>
    <property type="evidence" value="ECO:0007669"/>
    <property type="project" value="UniProtKB-SubCell"/>
</dbReference>
<feature type="compositionally biased region" description="Acidic residues" evidence="4">
    <location>
        <begin position="1"/>
        <end position="12"/>
    </location>
</feature>
<protein>
    <recommendedName>
        <fullName evidence="6">Chromo shadow domain-containing protein</fullName>
    </recommendedName>
</protein>
<comment type="subcellular location">
    <subcellularLocation>
        <location evidence="1">Nucleus</location>
    </subcellularLocation>
</comment>
<reference evidence="7 8" key="1">
    <citation type="submission" date="2020-07" db="EMBL/GenBank/DDBJ databases">
        <title>Metarhizium humberi genome.</title>
        <authorList>
            <person name="Lysoe E."/>
        </authorList>
    </citation>
    <scope>NUCLEOTIDE SEQUENCE [LARGE SCALE GENOMIC DNA]</scope>
    <source>
        <strain evidence="7 8">ESALQ1638</strain>
    </source>
</reference>
<evidence type="ECO:0000256" key="2">
    <source>
        <dbReference type="ARBA" id="ARBA00011353"/>
    </source>
</evidence>
<comment type="subunit">
    <text evidence="2">Component of the NuA4 histone acetyltransferase complex.</text>
</comment>
<feature type="compositionally biased region" description="Low complexity" evidence="4">
    <location>
        <begin position="18"/>
        <end position="28"/>
    </location>
</feature>
<evidence type="ECO:0000313" key="7">
    <source>
        <dbReference type="EMBL" id="KAH0601625.1"/>
    </source>
</evidence>
<keyword evidence="8" id="KW-1185">Reference proteome</keyword>
<dbReference type="EMBL" id="JACEFI010000001">
    <property type="protein sequence ID" value="KAH0601625.1"/>
    <property type="molecule type" value="Genomic_DNA"/>
</dbReference>
<dbReference type="InterPro" id="IPR016197">
    <property type="entry name" value="Chromo-like_dom_sf"/>
</dbReference>
<gene>
    <name evidence="7" type="ORF">MHUMG1_00503</name>
</gene>
<evidence type="ECO:0000256" key="5">
    <source>
        <dbReference type="SAM" id="Phobius"/>
    </source>
</evidence>
<proteinExistence type="predicted"/>
<dbReference type="AlphaFoldDB" id="A0A9P8MJT1"/>
<feature type="compositionally biased region" description="Basic and acidic residues" evidence="4">
    <location>
        <begin position="67"/>
        <end position="76"/>
    </location>
</feature>
<feature type="region of interest" description="Disordered" evidence="4">
    <location>
        <begin position="1"/>
        <end position="120"/>
    </location>
</feature>
<dbReference type="Gene3D" id="2.40.50.40">
    <property type="match status" value="1"/>
</dbReference>
<evidence type="ECO:0000256" key="1">
    <source>
        <dbReference type="ARBA" id="ARBA00004123"/>
    </source>
</evidence>
<dbReference type="InterPro" id="IPR008251">
    <property type="entry name" value="Chromo_shadow_dom"/>
</dbReference>
<evidence type="ECO:0000259" key="6">
    <source>
        <dbReference type="Pfam" id="PF01393"/>
    </source>
</evidence>
<keyword evidence="5" id="KW-1133">Transmembrane helix</keyword>